<evidence type="ECO:0000313" key="2">
    <source>
        <dbReference type="Proteomes" id="UP001165083"/>
    </source>
</evidence>
<accession>A0A9W6X177</accession>
<sequence length="182" mass="20790">MEATGAMEELLLLQRPLVDRTLYPLLEAAPEPAFWQLKVVEVIRDVLKKQIGGCVRDAVSAVAASELQDPVEVVSRIKDHMQRSSELAEAMTRLKSDVEAEVVRLTNLLSAGEENYRIEKRDEHFLEQFWEKLQAILEVNEQHPKLDEERDVEAAEDGFESCSFEMLTFDDDLNDVSRSAMR</sequence>
<protein>
    <submittedName>
        <fullName evidence="1">Unnamed protein product</fullName>
    </submittedName>
</protein>
<proteinExistence type="predicted"/>
<dbReference type="AlphaFoldDB" id="A0A9W6X177"/>
<evidence type="ECO:0000313" key="1">
    <source>
        <dbReference type="EMBL" id="GMF25337.1"/>
    </source>
</evidence>
<dbReference type="OrthoDB" id="1668230at2759"/>
<comment type="caution">
    <text evidence="1">The sequence shown here is derived from an EMBL/GenBank/DDBJ whole genome shotgun (WGS) entry which is preliminary data.</text>
</comment>
<keyword evidence="2" id="KW-1185">Reference proteome</keyword>
<dbReference type="EMBL" id="BSXW01000549">
    <property type="protein sequence ID" value="GMF25337.1"/>
    <property type="molecule type" value="Genomic_DNA"/>
</dbReference>
<dbReference type="Proteomes" id="UP001165083">
    <property type="component" value="Unassembled WGS sequence"/>
</dbReference>
<gene>
    <name evidence="1" type="ORF">Plil01_001044500</name>
</gene>
<reference evidence="1" key="1">
    <citation type="submission" date="2023-04" db="EMBL/GenBank/DDBJ databases">
        <title>Phytophthora lilii NBRC 32176.</title>
        <authorList>
            <person name="Ichikawa N."/>
            <person name="Sato H."/>
            <person name="Tonouchi N."/>
        </authorList>
    </citation>
    <scope>NUCLEOTIDE SEQUENCE</scope>
    <source>
        <strain evidence="1">NBRC 32176</strain>
    </source>
</reference>
<organism evidence="1 2">
    <name type="scientific">Phytophthora lilii</name>
    <dbReference type="NCBI Taxonomy" id="2077276"/>
    <lineage>
        <taxon>Eukaryota</taxon>
        <taxon>Sar</taxon>
        <taxon>Stramenopiles</taxon>
        <taxon>Oomycota</taxon>
        <taxon>Peronosporomycetes</taxon>
        <taxon>Peronosporales</taxon>
        <taxon>Peronosporaceae</taxon>
        <taxon>Phytophthora</taxon>
    </lineage>
</organism>
<name>A0A9W6X177_9STRA</name>